<evidence type="ECO:0000313" key="4">
    <source>
        <dbReference type="Proteomes" id="UP000645217"/>
    </source>
</evidence>
<gene>
    <name evidence="3" type="ORF">GCM10007964_05280</name>
</gene>
<dbReference type="Gene3D" id="3.30.70.3040">
    <property type="match status" value="2"/>
</dbReference>
<feature type="domain" description="FtsX extracellular" evidence="2">
    <location>
        <begin position="103"/>
        <end position="183"/>
    </location>
</feature>
<dbReference type="InterPro" id="IPR040690">
    <property type="entry name" value="FtsX_ECD"/>
</dbReference>
<organism evidence="3 4">
    <name type="scientific">Sphaerisporangium melleum</name>
    <dbReference type="NCBI Taxonomy" id="321316"/>
    <lineage>
        <taxon>Bacteria</taxon>
        <taxon>Bacillati</taxon>
        <taxon>Actinomycetota</taxon>
        <taxon>Actinomycetes</taxon>
        <taxon>Streptosporangiales</taxon>
        <taxon>Streptosporangiaceae</taxon>
        <taxon>Sphaerisporangium</taxon>
    </lineage>
</organism>
<accession>A0A917QRQ5</accession>
<feature type="transmembrane region" description="Helical" evidence="1">
    <location>
        <begin position="43"/>
        <end position="62"/>
    </location>
</feature>
<evidence type="ECO:0000313" key="3">
    <source>
        <dbReference type="EMBL" id="GGK65193.1"/>
    </source>
</evidence>
<reference evidence="3" key="1">
    <citation type="journal article" date="2014" name="Int. J. Syst. Evol. Microbiol.">
        <title>Complete genome sequence of Corynebacterium casei LMG S-19264T (=DSM 44701T), isolated from a smear-ripened cheese.</title>
        <authorList>
            <consortium name="US DOE Joint Genome Institute (JGI-PGF)"/>
            <person name="Walter F."/>
            <person name="Albersmeier A."/>
            <person name="Kalinowski J."/>
            <person name="Ruckert C."/>
        </authorList>
    </citation>
    <scope>NUCLEOTIDE SEQUENCE</scope>
    <source>
        <strain evidence="3">JCM 13064</strain>
    </source>
</reference>
<dbReference type="EMBL" id="BMNT01000002">
    <property type="protein sequence ID" value="GGK65193.1"/>
    <property type="molecule type" value="Genomic_DNA"/>
</dbReference>
<sequence length="304" mass="33831">MNWRVEPPQAQEELSFGDDADRESRLRLWETAVRGWASAHRRLLAAGAAVVVLLGAGGWYLYQESRRPLPPPDVALPVQNRFSVKLCEARWPVCQFGATEAARDHRRMEAELRAIPGVASVRFVSAQEQYEQFGTSSSDPDDGTSVQVTPDMFDDEFDGVLRSPADFRQVAAEAHLVSGVFRVQRTPTDFWAGKADVTVALCGNPFAKVCGPIVNRTLTDDERQAVLDRIREVDGVEKIYFEDREHALKLEKHYYPEGRDYGAPITLAYMQESFRIKIARPDAVPAVRAAINGVPGVLGVYRGG</sequence>
<keyword evidence="1" id="KW-1133">Transmembrane helix</keyword>
<feature type="domain" description="FtsX extracellular" evidence="2">
    <location>
        <begin position="214"/>
        <end position="298"/>
    </location>
</feature>
<protein>
    <recommendedName>
        <fullName evidence="2">FtsX extracellular domain-containing protein</fullName>
    </recommendedName>
</protein>
<reference evidence="3" key="2">
    <citation type="submission" date="2020-09" db="EMBL/GenBank/DDBJ databases">
        <authorList>
            <person name="Sun Q."/>
            <person name="Ohkuma M."/>
        </authorList>
    </citation>
    <scope>NUCLEOTIDE SEQUENCE</scope>
    <source>
        <strain evidence="3">JCM 13064</strain>
    </source>
</reference>
<name>A0A917QRQ5_9ACTN</name>
<dbReference type="AlphaFoldDB" id="A0A917QRQ5"/>
<keyword evidence="1" id="KW-0472">Membrane</keyword>
<evidence type="ECO:0000256" key="1">
    <source>
        <dbReference type="SAM" id="Phobius"/>
    </source>
</evidence>
<evidence type="ECO:0000259" key="2">
    <source>
        <dbReference type="Pfam" id="PF18075"/>
    </source>
</evidence>
<keyword evidence="1" id="KW-0812">Transmembrane</keyword>
<dbReference type="RefSeq" id="WP_189161295.1">
    <property type="nucleotide sequence ID" value="NZ_BMNT01000002.1"/>
</dbReference>
<proteinExistence type="predicted"/>
<dbReference type="Proteomes" id="UP000645217">
    <property type="component" value="Unassembled WGS sequence"/>
</dbReference>
<dbReference type="Pfam" id="PF18075">
    <property type="entry name" value="FtsX_ECD"/>
    <property type="match status" value="2"/>
</dbReference>
<keyword evidence="4" id="KW-1185">Reference proteome</keyword>
<comment type="caution">
    <text evidence="3">The sequence shown here is derived from an EMBL/GenBank/DDBJ whole genome shotgun (WGS) entry which is preliminary data.</text>
</comment>